<proteinExistence type="predicted"/>
<organism evidence="1 2">
    <name type="scientific">Gossypium tomentosum</name>
    <name type="common">Hawaiian cotton</name>
    <name type="synonym">Gossypium sandvicense</name>
    <dbReference type="NCBI Taxonomy" id="34277"/>
    <lineage>
        <taxon>Eukaryota</taxon>
        <taxon>Viridiplantae</taxon>
        <taxon>Streptophyta</taxon>
        <taxon>Embryophyta</taxon>
        <taxon>Tracheophyta</taxon>
        <taxon>Spermatophyta</taxon>
        <taxon>Magnoliopsida</taxon>
        <taxon>eudicotyledons</taxon>
        <taxon>Gunneridae</taxon>
        <taxon>Pentapetalae</taxon>
        <taxon>rosids</taxon>
        <taxon>malvids</taxon>
        <taxon>Malvales</taxon>
        <taxon>Malvaceae</taxon>
        <taxon>Malvoideae</taxon>
        <taxon>Gossypium</taxon>
    </lineage>
</organism>
<accession>A0A5D2J5U5</accession>
<name>A0A5D2J5U5_GOSTO</name>
<dbReference type="Proteomes" id="UP000322667">
    <property type="component" value="Chromosome D10"/>
</dbReference>
<keyword evidence="2" id="KW-1185">Reference proteome</keyword>
<gene>
    <name evidence="1" type="ORF">ES332_D10G194400v1</name>
</gene>
<dbReference type="AlphaFoldDB" id="A0A5D2J5U5"/>
<evidence type="ECO:0000313" key="2">
    <source>
        <dbReference type="Proteomes" id="UP000322667"/>
    </source>
</evidence>
<sequence length="117" mass="13704">MTFQAVGHGLDKRRNLDASRNNFESWLTQPEFLEVVTKSWRVESNIVDNVSNFINLVQDWNKTIFGNIFARKKKALGELKRVQGALEKYNSTQPREKETELQCEIESILNQEELFWA</sequence>
<reference evidence="1 2" key="1">
    <citation type="submission" date="2019-07" db="EMBL/GenBank/DDBJ databases">
        <title>WGS assembly of Gossypium tomentosum.</title>
        <authorList>
            <person name="Chen Z.J."/>
            <person name="Sreedasyam A."/>
            <person name="Ando A."/>
            <person name="Song Q."/>
            <person name="De L."/>
            <person name="Hulse-Kemp A."/>
            <person name="Ding M."/>
            <person name="Ye W."/>
            <person name="Kirkbride R."/>
            <person name="Jenkins J."/>
            <person name="Plott C."/>
            <person name="Lovell J."/>
            <person name="Lin Y.-M."/>
            <person name="Vaughn R."/>
            <person name="Liu B."/>
            <person name="Li W."/>
            <person name="Simpson S."/>
            <person name="Scheffler B."/>
            <person name="Saski C."/>
            <person name="Grover C."/>
            <person name="Hu G."/>
            <person name="Conover J."/>
            <person name="Carlson J."/>
            <person name="Shu S."/>
            <person name="Boston L."/>
            <person name="Williams M."/>
            <person name="Peterson D."/>
            <person name="Mcgee K."/>
            <person name="Jones D."/>
            <person name="Wendel J."/>
            <person name="Stelly D."/>
            <person name="Grimwood J."/>
            <person name="Schmutz J."/>
        </authorList>
    </citation>
    <scope>NUCLEOTIDE SEQUENCE [LARGE SCALE GENOMIC DNA]</scope>
    <source>
        <strain evidence="1">7179.01</strain>
    </source>
</reference>
<protein>
    <submittedName>
        <fullName evidence="1">Uncharacterized protein</fullName>
    </submittedName>
</protein>
<evidence type="ECO:0000313" key="1">
    <source>
        <dbReference type="EMBL" id="TYH50278.1"/>
    </source>
</evidence>
<dbReference type="EMBL" id="CM017632">
    <property type="protein sequence ID" value="TYH50278.1"/>
    <property type="molecule type" value="Genomic_DNA"/>
</dbReference>